<gene>
    <name evidence="1" type="ORF">DW747_14555</name>
</gene>
<sequence length="63" mass="7026">MKKYLSVILEIILTACLVACGSSNKDSVDDDKQEVRLGKMNMPEREVVELLSNGDVELKISKE</sequence>
<proteinExistence type="predicted"/>
<dbReference type="RefSeq" id="WP_117541455.1">
    <property type="nucleotide sequence ID" value="NZ_QVFD01000019.1"/>
</dbReference>
<dbReference type="AlphaFoldDB" id="A0A3E2XK61"/>
<name>A0A3E2XK61_9FIRM</name>
<protein>
    <submittedName>
        <fullName evidence="1">Uncharacterized protein</fullName>
    </submittedName>
</protein>
<dbReference type="Proteomes" id="UP000261231">
    <property type="component" value="Unassembled WGS sequence"/>
</dbReference>
<organism evidence="1 2">
    <name type="scientific">Coprococcus catus</name>
    <dbReference type="NCBI Taxonomy" id="116085"/>
    <lineage>
        <taxon>Bacteria</taxon>
        <taxon>Bacillati</taxon>
        <taxon>Bacillota</taxon>
        <taxon>Clostridia</taxon>
        <taxon>Lachnospirales</taxon>
        <taxon>Lachnospiraceae</taxon>
        <taxon>Coprococcus</taxon>
    </lineage>
</organism>
<accession>A0A3E2XK61</accession>
<dbReference type="OrthoDB" id="9812878at2"/>
<evidence type="ECO:0000313" key="1">
    <source>
        <dbReference type="EMBL" id="RGC43836.1"/>
    </source>
</evidence>
<comment type="caution">
    <text evidence="1">The sequence shown here is derived from an EMBL/GenBank/DDBJ whole genome shotgun (WGS) entry which is preliminary data.</text>
</comment>
<keyword evidence="2" id="KW-1185">Reference proteome</keyword>
<evidence type="ECO:0000313" key="2">
    <source>
        <dbReference type="Proteomes" id="UP000261231"/>
    </source>
</evidence>
<reference evidence="1 2" key="1">
    <citation type="submission" date="2018-08" db="EMBL/GenBank/DDBJ databases">
        <title>A genome reference for cultivated species of the human gut microbiota.</title>
        <authorList>
            <person name="Zou Y."/>
            <person name="Xue W."/>
            <person name="Luo G."/>
        </authorList>
    </citation>
    <scope>NUCLEOTIDE SEQUENCE [LARGE SCALE GENOMIC DNA]</scope>
    <source>
        <strain evidence="1 2">AM28-39</strain>
    </source>
</reference>
<dbReference type="EMBL" id="QVFD01000019">
    <property type="protein sequence ID" value="RGC43836.1"/>
    <property type="molecule type" value="Genomic_DNA"/>
</dbReference>